<dbReference type="GeneID" id="87902780"/>
<evidence type="ECO:0000256" key="2">
    <source>
        <dbReference type="ARBA" id="ARBA00022964"/>
    </source>
</evidence>
<proteinExistence type="predicted"/>
<name>A0ABR0GPG9_9PEZI</name>
<dbReference type="InterPro" id="IPR010255">
    <property type="entry name" value="Haem_peroxidase_sf"/>
</dbReference>
<evidence type="ECO:0000256" key="1">
    <source>
        <dbReference type="ARBA" id="ARBA00022723"/>
    </source>
</evidence>
<keyword evidence="1" id="KW-0479">Metal-binding</keyword>
<dbReference type="PANTHER" id="PTHR11903:SF13">
    <property type="entry name" value="LINOLEATE 10R-LIPOXYGENASE"/>
    <property type="match status" value="1"/>
</dbReference>
<reference evidence="5 6" key="1">
    <citation type="journal article" date="2023" name="bioRxiv">
        <title>High-quality genome assemblies of four members of thePodospora anserinaspecies complex.</title>
        <authorList>
            <person name="Ament-Velasquez S.L."/>
            <person name="Vogan A.A."/>
            <person name="Wallerman O."/>
            <person name="Hartmann F."/>
            <person name="Gautier V."/>
            <person name="Silar P."/>
            <person name="Giraud T."/>
            <person name="Johannesson H."/>
        </authorList>
    </citation>
    <scope>NUCLEOTIDE SEQUENCE [LARGE SCALE GENOMIC DNA]</scope>
    <source>
        <strain evidence="5 6">CBS 415.72m</strain>
    </source>
</reference>
<evidence type="ECO:0000256" key="4">
    <source>
        <dbReference type="ARBA" id="ARBA00023004"/>
    </source>
</evidence>
<evidence type="ECO:0000256" key="3">
    <source>
        <dbReference type="ARBA" id="ARBA00023002"/>
    </source>
</evidence>
<sequence>MDDMLKTPCAICSSSKTTSGTPKNMTLPEFVNLMQKSKEARGKAQEPELPVWEREFGLREDNERNPAGKKVFKRNSLTGLFDDQEMVDELLDSMDDPIANFGPNNVPRCLRAVEIMGIHQARKWGVGTLNDFREFFGLKRHDTFESICKSPAVQKALCDLYEHPDKVELYPGVFCKSDSAMNGDPGPRDVDSALWAAIFSDAITLVRSDRFYTVDLNTDSLTS</sequence>
<keyword evidence="2" id="KW-0223">Dioxygenase</keyword>
<protein>
    <submittedName>
        <fullName evidence="5">Uncharacterized protein</fullName>
    </submittedName>
</protein>
<keyword evidence="3" id="KW-0560">Oxidoreductase</keyword>
<dbReference type="EMBL" id="JAFFHA010000003">
    <property type="protein sequence ID" value="KAK4657665.1"/>
    <property type="molecule type" value="Genomic_DNA"/>
</dbReference>
<dbReference type="PANTHER" id="PTHR11903">
    <property type="entry name" value="PROSTAGLANDIN G/H SYNTHASE"/>
    <property type="match status" value="1"/>
</dbReference>
<dbReference type="SUPFAM" id="SSF48113">
    <property type="entry name" value="Heme-dependent peroxidases"/>
    <property type="match status" value="1"/>
</dbReference>
<evidence type="ECO:0000313" key="5">
    <source>
        <dbReference type="EMBL" id="KAK4657665.1"/>
    </source>
</evidence>
<dbReference type="InterPro" id="IPR019791">
    <property type="entry name" value="Haem_peroxidase_animal"/>
</dbReference>
<organism evidence="5 6">
    <name type="scientific">Podospora pseudocomata</name>
    <dbReference type="NCBI Taxonomy" id="2093779"/>
    <lineage>
        <taxon>Eukaryota</taxon>
        <taxon>Fungi</taxon>
        <taxon>Dikarya</taxon>
        <taxon>Ascomycota</taxon>
        <taxon>Pezizomycotina</taxon>
        <taxon>Sordariomycetes</taxon>
        <taxon>Sordariomycetidae</taxon>
        <taxon>Sordariales</taxon>
        <taxon>Podosporaceae</taxon>
        <taxon>Podospora</taxon>
    </lineage>
</organism>
<dbReference type="Gene3D" id="1.10.640.10">
    <property type="entry name" value="Haem peroxidase domain superfamily, animal type"/>
    <property type="match status" value="1"/>
</dbReference>
<evidence type="ECO:0000313" key="6">
    <source>
        <dbReference type="Proteomes" id="UP001323405"/>
    </source>
</evidence>
<accession>A0ABR0GPG9</accession>
<dbReference type="InterPro" id="IPR050783">
    <property type="entry name" value="Oxylipin_biosynth_metab"/>
</dbReference>
<comment type="caution">
    <text evidence="5">The sequence shown here is derived from an EMBL/GenBank/DDBJ whole genome shotgun (WGS) entry which is preliminary data.</text>
</comment>
<dbReference type="Proteomes" id="UP001323405">
    <property type="component" value="Unassembled WGS sequence"/>
</dbReference>
<keyword evidence="4" id="KW-0408">Iron</keyword>
<gene>
    <name evidence="5" type="ORF">QC762_0030400</name>
</gene>
<dbReference type="PROSITE" id="PS50292">
    <property type="entry name" value="PEROXIDASE_3"/>
    <property type="match status" value="1"/>
</dbReference>
<dbReference type="RefSeq" id="XP_062746638.1">
    <property type="nucleotide sequence ID" value="XM_062883226.1"/>
</dbReference>
<keyword evidence="6" id="KW-1185">Reference proteome</keyword>
<dbReference type="InterPro" id="IPR037120">
    <property type="entry name" value="Haem_peroxidase_sf_animal"/>
</dbReference>
<dbReference type="Pfam" id="PF03098">
    <property type="entry name" value="An_peroxidase"/>
    <property type="match status" value="1"/>
</dbReference>